<dbReference type="RefSeq" id="WP_008322085.1">
    <property type="nucleotide sequence ID" value="NZ_AOLK01000004.1"/>
</dbReference>
<dbReference type="EMBL" id="AOLK01000004">
    <property type="protein sequence ID" value="ELZ88957.1"/>
    <property type="molecule type" value="Genomic_DNA"/>
</dbReference>
<comment type="caution">
    <text evidence="1">The sequence shown here is derived from an EMBL/GenBank/DDBJ whole genome shotgun (WGS) entry which is preliminary data.</text>
</comment>
<gene>
    <name evidence="1" type="ORF">C453_00900</name>
</gene>
<accession>M0HZ29</accession>
<dbReference type="InterPro" id="IPR058482">
    <property type="entry name" value="DUF8169"/>
</dbReference>
<evidence type="ECO:0008006" key="3">
    <source>
        <dbReference type="Google" id="ProtNLM"/>
    </source>
</evidence>
<name>M0HZ29_HALEO</name>
<evidence type="ECO:0000313" key="1">
    <source>
        <dbReference type="EMBL" id="ELZ88957.1"/>
    </source>
</evidence>
<protein>
    <recommendedName>
        <fullName evidence="3">DUF4935 domain-containing protein</fullName>
    </recommendedName>
</protein>
<sequence>MAATELFLDTCVLLNYVQAWLERSYYSEQLFEQHDSSKLISTTVESEFDERCDSREFIYSDIVDYILYDDGRLEEYPVDDRDNPEYITNHDRSFVQRVVDELSESNKEELLRQLREYHMQVEDRRQAIYEELDSVLEASSDAMLKRYLQGAVRNRMDRQVLVDASDWSGNGGSGVFITKDKGDILKNTEQINEAIDLSRSSEAVLEILTVKAACNQ</sequence>
<dbReference type="AlphaFoldDB" id="M0HZ29"/>
<dbReference type="Pfam" id="PF26507">
    <property type="entry name" value="DUF8169"/>
    <property type="match status" value="1"/>
</dbReference>
<evidence type="ECO:0000313" key="2">
    <source>
        <dbReference type="Proteomes" id="UP000011612"/>
    </source>
</evidence>
<keyword evidence="2" id="KW-1185">Reference proteome</keyword>
<reference evidence="1 2" key="1">
    <citation type="journal article" date="2014" name="PLoS Genet.">
        <title>Phylogenetically driven sequencing of extremely halophilic archaea reveals strategies for static and dynamic osmo-response.</title>
        <authorList>
            <person name="Becker E.A."/>
            <person name="Seitzer P.M."/>
            <person name="Tritt A."/>
            <person name="Larsen D."/>
            <person name="Krusor M."/>
            <person name="Yao A.I."/>
            <person name="Wu D."/>
            <person name="Madern D."/>
            <person name="Eisen J.A."/>
            <person name="Darling A.E."/>
            <person name="Facciotti M.T."/>
        </authorList>
    </citation>
    <scope>NUCLEOTIDE SEQUENCE [LARGE SCALE GENOMIC DNA]</scope>
    <source>
        <strain evidence="1 2">ATCC BAA-1513</strain>
    </source>
</reference>
<dbReference type="Proteomes" id="UP000011612">
    <property type="component" value="Unassembled WGS sequence"/>
</dbReference>
<dbReference type="STRING" id="1230453.C453_00900"/>
<dbReference type="OrthoDB" id="350332at2157"/>
<proteinExistence type="predicted"/>
<organism evidence="1 2">
    <name type="scientific">Haloferax elongans ATCC BAA-1513</name>
    <dbReference type="NCBI Taxonomy" id="1230453"/>
    <lineage>
        <taxon>Archaea</taxon>
        <taxon>Methanobacteriati</taxon>
        <taxon>Methanobacteriota</taxon>
        <taxon>Stenosarchaea group</taxon>
        <taxon>Halobacteria</taxon>
        <taxon>Halobacteriales</taxon>
        <taxon>Haloferacaceae</taxon>
        <taxon>Haloferax</taxon>
    </lineage>
</organism>